<name>A0A254TGI8_9BURK</name>
<reference evidence="1 2" key="1">
    <citation type="submission" date="2016-02" db="EMBL/GenBank/DDBJ databases">
        <authorList>
            <person name="Wen L."/>
            <person name="He K."/>
            <person name="Yang H."/>
        </authorList>
    </citation>
    <scope>NUCLEOTIDE SEQUENCE [LARGE SCALE GENOMIC DNA]</scope>
    <source>
        <strain evidence="1 2">TSA40</strain>
    </source>
</reference>
<gene>
    <name evidence="1" type="ORF">AYR66_13885</name>
</gene>
<dbReference type="Proteomes" id="UP000197535">
    <property type="component" value="Unassembled WGS sequence"/>
</dbReference>
<dbReference type="AlphaFoldDB" id="A0A254TGI8"/>
<dbReference type="EMBL" id="LSTO01000001">
    <property type="protein sequence ID" value="OWW20412.1"/>
    <property type="molecule type" value="Genomic_DNA"/>
</dbReference>
<proteinExistence type="predicted"/>
<sequence length="66" mass="7461">MPEPIGFIGPHPVDHIAAIFGNRMKQVVHHARLGTMLLHFQVEGRVHVHGHRSPKRNFLEHCLAAN</sequence>
<keyword evidence="2" id="KW-1185">Reference proteome</keyword>
<evidence type="ECO:0000313" key="1">
    <source>
        <dbReference type="EMBL" id="OWW20412.1"/>
    </source>
</evidence>
<organism evidence="1 2">
    <name type="scientific">Noviherbaspirillum denitrificans</name>
    <dbReference type="NCBI Taxonomy" id="1968433"/>
    <lineage>
        <taxon>Bacteria</taxon>
        <taxon>Pseudomonadati</taxon>
        <taxon>Pseudomonadota</taxon>
        <taxon>Betaproteobacteria</taxon>
        <taxon>Burkholderiales</taxon>
        <taxon>Oxalobacteraceae</taxon>
        <taxon>Noviherbaspirillum</taxon>
    </lineage>
</organism>
<protein>
    <submittedName>
        <fullName evidence="1">Uncharacterized protein</fullName>
    </submittedName>
</protein>
<comment type="caution">
    <text evidence="1">The sequence shown here is derived from an EMBL/GenBank/DDBJ whole genome shotgun (WGS) entry which is preliminary data.</text>
</comment>
<evidence type="ECO:0000313" key="2">
    <source>
        <dbReference type="Proteomes" id="UP000197535"/>
    </source>
</evidence>
<accession>A0A254TGI8</accession>